<dbReference type="InterPro" id="IPR006059">
    <property type="entry name" value="SBP"/>
</dbReference>
<protein>
    <submittedName>
        <fullName evidence="4">MalE-type ABC sugar transport system periplasmic component</fullName>
    </submittedName>
</protein>
<gene>
    <name evidence="4" type="ORF">BINDI_0080</name>
</gene>
<dbReference type="PANTHER" id="PTHR43649:SF29">
    <property type="entry name" value="OSMOPROTECTIVE COMPOUNDS-BINDING PROTEIN GGTB"/>
    <property type="match status" value="1"/>
</dbReference>
<proteinExistence type="inferred from homology"/>
<reference evidence="4 5" key="1">
    <citation type="journal article" date="2014" name="Appl. Environ. Microbiol.">
        <title>Genomic encyclopedia of type strains of the genus Bifidobacterium.</title>
        <authorList>
            <person name="Milani C."/>
            <person name="Lugli G.A."/>
            <person name="Duranti S."/>
            <person name="Turroni F."/>
            <person name="Bottacini F."/>
            <person name="Mangifesta M."/>
            <person name="Sanchez B."/>
            <person name="Viappiani A."/>
            <person name="Mancabelli L."/>
            <person name="Taminiau B."/>
            <person name="Delcenserie V."/>
            <person name="Barrangou R."/>
            <person name="Margolles A."/>
            <person name="van Sinderen D."/>
            <person name="Ventura M."/>
        </authorList>
    </citation>
    <scope>NUCLEOTIDE SEQUENCE [LARGE SCALE GENOMIC DNA]</scope>
    <source>
        <strain evidence="4 5">LMG 11587</strain>
    </source>
</reference>
<organism evidence="4 5">
    <name type="scientific">Bifidobacterium [indicum] DSM 20214 = LMG 11587</name>
    <dbReference type="NCBI Taxonomy" id="1341694"/>
    <lineage>
        <taxon>Bacteria</taxon>
        <taxon>Bacillati</taxon>
        <taxon>Actinomycetota</taxon>
        <taxon>Actinomycetes</taxon>
        <taxon>Bifidobacteriales</taxon>
        <taxon>Bifidobacteriaceae</taxon>
        <taxon>Bifidobacterium</taxon>
    </lineage>
</organism>
<dbReference type="Gene3D" id="3.40.190.10">
    <property type="entry name" value="Periplasmic binding protein-like II"/>
    <property type="match status" value="2"/>
</dbReference>
<keyword evidence="5" id="KW-1185">Reference proteome</keyword>
<keyword evidence="4" id="KW-0762">Sugar transport</keyword>
<dbReference type="Pfam" id="PF13416">
    <property type="entry name" value="SBP_bac_8"/>
    <property type="match status" value="1"/>
</dbReference>
<dbReference type="SUPFAM" id="SSF53850">
    <property type="entry name" value="Periplasmic binding protein-like II"/>
    <property type="match status" value="1"/>
</dbReference>
<dbReference type="GO" id="GO:0055085">
    <property type="term" value="P:transmembrane transport"/>
    <property type="evidence" value="ECO:0007669"/>
    <property type="project" value="InterPro"/>
</dbReference>
<dbReference type="PANTHER" id="PTHR43649">
    <property type="entry name" value="ARABINOSE-BINDING PROTEIN-RELATED"/>
    <property type="match status" value="1"/>
</dbReference>
<dbReference type="RefSeq" id="WP_033491751.1">
    <property type="nucleotide sequence ID" value="NZ_CP006018.1"/>
</dbReference>
<dbReference type="KEGG" id="bii:BINDI_0080"/>
<dbReference type="InterPro" id="IPR050490">
    <property type="entry name" value="Bact_solute-bd_prot1"/>
</dbReference>
<evidence type="ECO:0000256" key="1">
    <source>
        <dbReference type="ARBA" id="ARBA00008520"/>
    </source>
</evidence>
<dbReference type="EMBL" id="CP006018">
    <property type="protein sequence ID" value="AIC91366.1"/>
    <property type="molecule type" value="Genomic_DNA"/>
</dbReference>
<evidence type="ECO:0000313" key="4">
    <source>
        <dbReference type="EMBL" id="AIC91366.1"/>
    </source>
</evidence>
<name>A0A087VSP2_9BIFI</name>
<dbReference type="OrthoDB" id="9763054at2"/>
<dbReference type="InterPro" id="IPR006061">
    <property type="entry name" value="SBP_1_CS"/>
</dbReference>
<evidence type="ECO:0000256" key="3">
    <source>
        <dbReference type="ARBA" id="ARBA00022729"/>
    </source>
</evidence>
<evidence type="ECO:0000256" key="2">
    <source>
        <dbReference type="ARBA" id="ARBA00022448"/>
    </source>
</evidence>
<evidence type="ECO:0000313" key="5">
    <source>
        <dbReference type="Proteomes" id="UP000028569"/>
    </source>
</evidence>
<accession>A0A087VSP2</accession>
<keyword evidence="2" id="KW-0813">Transport</keyword>
<comment type="similarity">
    <text evidence="1">Belongs to the bacterial solute-binding protein 1 family.</text>
</comment>
<dbReference type="AlphaFoldDB" id="A0A087VSP2"/>
<dbReference type="PROSITE" id="PS01037">
    <property type="entry name" value="SBP_BACTERIAL_1"/>
    <property type="match status" value="1"/>
</dbReference>
<dbReference type="Proteomes" id="UP000028569">
    <property type="component" value="Chromosome"/>
</dbReference>
<dbReference type="PROSITE" id="PS51257">
    <property type="entry name" value="PROKAR_LIPOPROTEIN"/>
    <property type="match status" value="1"/>
</dbReference>
<keyword evidence="3" id="KW-0732">Signal</keyword>
<sequence>MNHHVRQVVTVLATAAMAVGALSGCGSSGTTANEDGGKVYFLNSKPEVSDQWKQIAEEYTKETGVPVTVETAAAGTYQQTLKSEFAKSEPPTLFQLSGPVDLETWKDFTADLTDMDIYKQLKDPALALKSAETGKPVGVPFVIESFGLIYNKDILAKYVKLPGAAVKSVNDIDSFDKLKAVTDDMQKRKDDLGIKGAFTSAGFDSSSIWRYDTHLANMPLDREFKDDGITAEPATVKGTYMPQFKNIFDLYLTDSTTPRSQLSGKTSDDANSEFALGEAAFYQNGTWSWTDLQNAGMEADQVGMIPIYMGMPDEAKQGLATGSAQYWCLNKKATDKNLKATKDFLKWMITSERGKESIAKDMGFTTPFKTFDKVKTDNPLVEAMNKDMDSDKDRVGWSFTMVPSERWKDDLGNAMLEYAQGTADWDGVEKAFVDNWTKEYQANKQ</sequence>
<dbReference type="HOGENOM" id="CLU_031285_12_3_11"/>